<dbReference type="Ensembl" id="ENSNVIT00000033507.1">
    <property type="protein sequence ID" value="ENSNVIP00000028918.1"/>
    <property type="gene ID" value="ENSNVIG00000022310.1"/>
</dbReference>
<dbReference type="AlphaFoldDB" id="A0A8C7EWJ9"/>
<reference evidence="2" key="1">
    <citation type="submission" date="2025-08" db="UniProtKB">
        <authorList>
            <consortium name="Ensembl"/>
        </authorList>
    </citation>
    <scope>IDENTIFICATION</scope>
</reference>
<proteinExistence type="predicted"/>
<evidence type="ECO:0000256" key="1">
    <source>
        <dbReference type="SAM" id="MobiDB-lite"/>
    </source>
</evidence>
<keyword evidence="3" id="KW-1185">Reference proteome</keyword>
<evidence type="ECO:0000313" key="3">
    <source>
        <dbReference type="Proteomes" id="UP000694425"/>
    </source>
</evidence>
<organism evidence="2 3">
    <name type="scientific">Neovison vison</name>
    <name type="common">American mink</name>
    <name type="synonym">Mustela vison</name>
    <dbReference type="NCBI Taxonomy" id="452646"/>
    <lineage>
        <taxon>Eukaryota</taxon>
        <taxon>Metazoa</taxon>
        <taxon>Chordata</taxon>
        <taxon>Craniata</taxon>
        <taxon>Vertebrata</taxon>
        <taxon>Euteleostomi</taxon>
        <taxon>Mammalia</taxon>
        <taxon>Eutheria</taxon>
        <taxon>Laurasiatheria</taxon>
        <taxon>Carnivora</taxon>
        <taxon>Caniformia</taxon>
        <taxon>Musteloidea</taxon>
        <taxon>Mustelidae</taxon>
        <taxon>Mustelinae</taxon>
        <taxon>Neogale</taxon>
    </lineage>
</organism>
<protein>
    <recommendedName>
        <fullName evidence="4">TMBIM1</fullName>
    </recommendedName>
</protein>
<reference evidence="2" key="2">
    <citation type="submission" date="2025-09" db="UniProtKB">
        <authorList>
            <consortium name="Ensembl"/>
        </authorList>
    </citation>
    <scope>IDENTIFICATION</scope>
</reference>
<sequence length="162" mass="17537">MSNPSAPPPYEDRNPLYPGSPPQGGYGQPSVLPGGYPAYPAYPQPGYGHPAGYPQPMPPIHPMPMHYGPGQGYDGEERAVSESFGPGEWDDRKVRHTFIRKVRHGLGGHCPWAPWAGGMGCRWPGTVNPGHSFQWRYAAAFQCLSSFALPWRGVGGCGGHLL</sequence>
<feature type="region of interest" description="Disordered" evidence="1">
    <location>
        <begin position="64"/>
        <end position="86"/>
    </location>
</feature>
<feature type="region of interest" description="Disordered" evidence="1">
    <location>
        <begin position="1"/>
        <end position="33"/>
    </location>
</feature>
<accession>A0A8C7EWJ9</accession>
<evidence type="ECO:0000313" key="2">
    <source>
        <dbReference type="Ensembl" id="ENSNVIP00000028918.1"/>
    </source>
</evidence>
<name>A0A8C7EWJ9_NEOVI</name>
<dbReference type="Proteomes" id="UP000694425">
    <property type="component" value="Unplaced"/>
</dbReference>
<evidence type="ECO:0008006" key="4">
    <source>
        <dbReference type="Google" id="ProtNLM"/>
    </source>
</evidence>